<evidence type="ECO:0000313" key="2">
    <source>
        <dbReference type="Proteomes" id="UP000234331"/>
    </source>
</evidence>
<sequence>MPLLLEGNYCGQVQILYIVLKQIFGCSTSRNPKYLYPGLAYLATTAARVGVLQNCPQYRRLHVDGKCGTDTWKKAAWLLANG</sequence>
<accession>A0A2I2KUS0</accession>
<proteinExistence type="predicted"/>
<protein>
    <submittedName>
        <fullName evidence="1">Peptidoglycan binding protein</fullName>
    </submittedName>
</protein>
<dbReference type="Proteomes" id="UP000234331">
    <property type="component" value="Unassembled WGS sequence"/>
</dbReference>
<dbReference type="AlphaFoldDB" id="A0A2I2KUS0"/>
<keyword evidence="2" id="KW-1185">Reference proteome</keyword>
<reference evidence="1 2" key="1">
    <citation type="submission" date="2017-06" db="EMBL/GenBank/DDBJ databases">
        <authorList>
            <person name="Kim H.J."/>
            <person name="Triplett B.A."/>
        </authorList>
    </citation>
    <scope>NUCLEOTIDE SEQUENCE [LARGE SCALE GENOMIC DNA]</scope>
    <source>
        <strain evidence="1">FRACA_ARgP5</strain>
    </source>
</reference>
<dbReference type="EMBL" id="FZMO01000257">
    <property type="protein sequence ID" value="SNQ49409.1"/>
    <property type="molecule type" value="Genomic_DNA"/>
</dbReference>
<gene>
    <name evidence="1" type="ORF">FRACA_330012</name>
</gene>
<organism evidence="1 2">
    <name type="scientific">Frankia canadensis</name>
    <dbReference type="NCBI Taxonomy" id="1836972"/>
    <lineage>
        <taxon>Bacteria</taxon>
        <taxon>Bacillati</taxon>
        <taxon>Actinomycetota</taxon>
        <taxon>Actinomycetes</taxon>
        <taxon>Frankiales</taxon>
        <taxon>Frankiaceae</taxon>
        <taxon>Frankia</taxon>
    </lineage>
</organism>
<name>A0A2I2KUS0_9ACTN</name>
<evidence type="ECO:0000313" key="1">
    <source>
        <dbReference type="EMBL" id="SNQ49409.1"/>
    </source>
</evidence>